<dbReference type="Proteomes" id="UP001161064">
    <property type="component" value="Unassembled WGS sequence"/>
</dbReference>
<evidence type="ECO:0000313" key="2">
    <source>
        <dbReference type="Proteomes" id="UP001161064"/>
    </source>
</evidence>
<gene>
    <name evidence="1" type="ORF">PsB1_0934</name>
</gene>
<accession>A0ABQ4PUS5</accession>
<name>A0ABQ4PUS5_9PROT</name>
<dbReference type="EMBL" id="BPFZ01000004">
    <property type="protein sequence ID" value="GIU66780.1"/>
    <property type="molecule type" value="Genomic_DNA"/>
</dbReference>
<reference evidence="1" key="1">
    <citation type="submission" date="2021-05" db="EMBL/GenBank/DDBJ databases">
        <authorList>
            <person name="Tanabe Y."/>
        </authorList>
    </citation>
    <scope>NUCLEOTIDE SEQUENCE</scope>
    <source>
        <strain evidence="1">BOTRYCO-1</strain>
    </source>
</reference>
<protein>
    <submittedName>
        <fullName evidence="1">Uncharacterized protein</fullName>
    </submittedName>
</protein>
<organism evidence="1 2">
    <name type="scientific">Candidatus Phycosocius spiralis</name>
    <dbReference type="NCBI Taxonomy" id="2815099"/>
    <lineage>
        <taxon>Bacteria</taxon>
        <taxon>Pseudomonadati</taxon>
        <taxon>Pseudomonadota</taxon>
        <taxon>Alphaproteobacteria</taxon>
        <taxon>Caulobacterales</taxon>
        <taxon>Caulobacterales incertae sedis</taxon>
        <taxon>Candidatus Phycosocius</taxon>
    </lineage>
</organism>
<keyword evidence="2" id="KW-1185">Reference proteome</keyword>
<proteinExistence type="predicted"/>
<comment type="caution">
    <text evidence="1">The sequence shown here is derived from an EMBL/GenBank/DDBJ whole genome shotgun (WGS) entry which is preliminary data.</text>
</comment>
<evidence type="ECO:0000313" key="1">
    <source>
        <dbReference type="EMBL" id="GIU66780.1"/>
    </source>
</evidence>
<sequence length="67" mass="7414">MSIGKSAEAETIAVRAGKGHFRKWHGLAVFIANRDAEDAARVNFRDALQGFAFQKLVDIALVKTRIE</sequence>
<reference evidence="1" key="2">
    <citation type="journal article" date="2023" name="ISME Commun">
        <title>Characterization of a bloom-associated alphaproteobacterial lineage, 'Candidatus Phycosocius': insights into freshwater algal-bacterial interactions.</title>
        <authorList>
            <person name="Tanabe Y."/>
            <person name="Yamaguchi H."/>
            <person name="Yoshida M."/>
            <person name="Kai A."/>
            <person name="Okazaki Y."/>
        </authorList>
    </citation>
    <scope>NUCLEOTIDE SEQUENCE</scope>
    <source>
        <strain evidence="1">BOTRYCO-1</strain>
    </source>
</reference>